<dbReference type="InterPro" id="IPR013830">
    <property type="entry name" value="SGNH_hydro"/>
</dbReference>
<keyword evidence="1" id="KW-0732">Signal</keyword>
<evidence type="ECO:0000313" key="4">
    <source>
        <dbReference type="Proteomes" id="UP000487268"/>
    </source>
</evidence>
<keyword evidence="4" id="KW-1185">Reference proteome</keyword>
<dbReference type="SUPFAM" id="SSF52266">
    <property type="entry name" value="SGNH hydrolase"/>
    <property type="match status" value="1"/>
</dbReference>
<gene>
    <name evidence="3" type="ORF">ACRB68_13100</name>
</gene>
<proteinExistence type="predicted"/>
<feature type="domain" description="SGNH hydrolase-type esterase" evidence="2">
    <location>
        <begin position="48"/>
        <end position="222"/>
    </location>
</feature>
<dbReference type="GO" id="GO:0004622">
    <property type="term" value="F:phosphatidylcholine lysophospholipase activity"/>
    <property type="evidence" value="ECO:0007669"/>
    <property type="project" value="TreeGrafter"/>
</dbReference>
<evidence type="ECO:0000256" key="1">
    <source>
        <dbReference type="SAM" id="SignalP"/>
    </source>
</evidence>
<dbReference type="PANTHER" id="PTHR30383:SF5">
    <property type="entry name" value="SGNH HYDROLASE-TYPE ESTERASE DOMAIN-CONTAINING PROTEIN"/>
    <property type="match status" value="1"/>
</dbReference>
<dbReference type="PROSITE" id="PS51257">
    <property type="entry name" value="PROKAR_LIPOPROTEIN"/>
    <property type="match status" value="1"/>
</dbReference>
<protein>
    <recommendedName>
        <fullName evidence="2">SGNH hydrolase-type esterase domain-containing protein</fullName>
    </recommendedName>
</protein>
<organism evidence="3 4">
    <name type="scientific">Actinomadura macrotermitis</name>
    <dbReference type="NCBI Taxonomy" id="2585200"/>
    <lineage>
        <taxon>Bacteria</taxon>
        <taxon>Bacillati</taxon>
        <taxon>Actinomycetota</taxon>
        <taxon>Actinomycetes</taxon>
        <taxon>Streptosporangiales</taxon>
        <taxon>Thermomonosporaceae</taxon>
        <taxon>Actinomadura</taxon>
    </lineage>
</organism>
<evidence type="ECO:0000313" key="3">
    <source>
        <dbReference type="EMBL" id="MQY03268.1"/>
    </source>
</evidence>
<reference evidence="3 4" key="1">
    <citation type="submission" date="2019-10" db="EMBL/GenBank/DDBJ databases">
        <title>Actinomadura rubteroloni sp. nov. and Actinomadura macrotermitis sp. nov., isolated from the gut of fungus growing-termite Macrotermes natalensis.</title>
        <authorList>
            <person name="Benndorf R."/>
            <person name="Martin K."/>
            <person name="Kuefner M."/>
            <person name="De Beer W."/>
            <person name="Kaster A.-K."/>
            <person name="Vollmers J."/>
            <person name="Poulsen M."/>
            <person name="Beemelmanns C."/>
        </authorList>
    </citation>
    <scope>NUCLEOTIDE SEQUENCE [LARGE SCALE GENOMIC DNA]</scope>
    <source>
        <strain evidence="3 4">RB68</strain>
    </source>
</reference>
<comment type="caution">
    <text evidence="3">The sequence shown here is derived from an EMBL/GenBank/DDBJ whole genome shotgun (WGS) entry which is preliminary data.</text>
</comment>
<dbReference type="Proteomes" id="UP000487268">
    <property type="component" value="Unassembled WGS sequence"/>
</dbReference>
<dbReference type="PANTHER" id="PTHR30383">
    <property type="entry name" value="THIOESTERASE 1/PROTEASE 1/LYSOPHOSPHOLIPASE L1"/>
    <property type="match status" value="1"/>
</dbReference>
<sequence length="244" mass="25813">MRFRRALLLAGLACLTLAGCEAAGGPATARKAPVPVRPAAAGPPLVMFLGDSYTVGERGALPENTYASATARLLGWQVVVGGRGGTGFVATGLRGQTFGAMFESQLGWRPAPDLLVVSGGHNDARYPAARAGAGARELLGRAGQRWPGTRQVLIGPLWGNERPSAAVLAVRDALRGVAGELRVPFVDPIAERWITGDHRDGTGNARRYIKPDGVHPTVPGHRYLASRLAQDLRRLGLAHPLRTR</sequence>
<dbReference type="Gene3D" id="3.40.50.1110">
    <property type="entry name" value="SGNH hydrolase"/>
    <property type="match status" value="1"/>
</dbReference>
<dbReference type="InterPro" id="IPR036514">
    <property type="entry name" value="SGNH_hydro_sf"/>
</dbReference>
<dbReference type="CDD" id="cd00229">
    <property type="entry name" value="SGNH_hydrolase"/>
    <property type="match status" value="1"/>
</dbReference>
<dbReference type="AlphaFoldDB" id="A0A7K0BQ03"/>
<dbReference type="EMBL" id="WEGH01000001">
    <property type="protein sequence ID" value="MQY03268.1"/>
    <property type="molecule type" value="Genomic_DNA"/>
</dbReference>
<feature type="chain" id="PRO_5029826804" description="SGNH hydrolase-type esterase domain-containing protein" evidence="1">
    <location>
        <begin position="23"/>
        <end position="244"/>
    </location>
</feature>
<evidence type="ECO:0000259" key="2">
    <source>
        <dbReference type="Pfam" id="PF13472"/>
    </source>
</evidence>
<dbReference type="Pfam" id="PF13472">
    <property type="entry name" value="Lipase_GDSL_2"/>
    <property type="match status" value="1"/>
</dbReference>
<dbReference type="RefSeq" id="WP_153531242.1">
    <property type="nucleotide sequence ID" value="NZ_WEGH01000001.1"/>
</dbReference>
<name>A0A7K0BQ03_9ACTN</name>
<dbReference type="OrthoDB" id="8215557at2"/>
<dbReference type="InterPro" id="IPR051532">
    <property type="entry name" value="Ester_Hydrolysis_Enzymes"/>
</dbReference>
<feature type="signal peptide" evidence="1">
    <location>
        <begin position="1"/>
        <end position="22"/>
    </location>
</feature>
<accession>A0A7K0BQ03</accession>